<evidence type="ECO:0000313" key="11">
    <source>
        <dbReference type="EMBL" id="GAI06945.1"/>
    </source>
</evidence>
<dbReference type="GO" id="GO:0034039">
    <property type="term" value="F:8-oxo-7,8-dihydroguanine DNA N-glycosylase activity"/>
    <property type="evidence" value="ECO:0007669"/>
    <property type="project" value="TreeGrafter"/>
</dbReference>
<evidence type="ECO:0000256" key="3">
    <source>
        <dbReference type="ARBA" id="ARBA00022763"/>
    </source>
</evidence>
<dbReference type="Pfam" id="PF01149">
    <property type="entry name" value="Fapy_DNA_glyco"/>
    <property type="match status" value="1"/>
</dbReference>
<sequence>GQSLLIHLGMTGGIFYSRKNHPQKKHDHFIIEFTDGTQIRYHDPRKFGKVKRLDSSKIDKISEIAKLGPEVFEISPREFVEILKKRKGRIKTILLNQKVLAGLGNIYSDEALFDAKIHLLTKADKLKEKRLLKLLQWSGLRGARA</sequence>
<name>X1LWY9_9ZZZZ</name>
<dbReference type="SUPFAM" id="SSF46946">
    <property type="entry name" value="S13-like H2TH domain"/>
    <property type="match status" value="1"/>
</dbReference>
<dbReference type="GO" id="GO:0003684">
    <property type="term" value="F:damaged DNA binding"/>
    <property type="evidence" value="ECO:0007669"/>
    <property type="project" value="InterPro"/>
</dbReference>
<dbReference type="GO" id="GO:0008270">
    <property type="term" value="F:zinc ion binding"/>
    <property type="evidence" value="ECO:0007669"/>
    <property type="project" value="InterPro"/>
</dbReference>
<evidence type="ECO:0000259" key="10">
    <source>
        <dbReference type="PROSITE" id="PS51068"/>
    </source>
</evidence>
<dbReference type="GO" id="GO:0003906">
    <property type="term" value="F:DNA-(apurinic or apyrimidinic site) endonuclease activity"/>
    <property type="evidence" value="ECO:0007669"/>
    <property type="project" value="InterPro"/>
</dbReference>
<evidence type="ECO:0000256" key="2">
    <source>
        <dbReference type="ARBA" id="ARBA00009409"/>
    </source>
</evidence>
<feature type="non-terminal residue" evidence="11">
    <location>
        <position position="1"/>
    </location>
</feature>
<dbReference type="EMBL" id="BARV01008692">
    <property type="protein sequence ID" value="GAI06945.1"/>
    <property type="molecule type" value="Genomic_DNA"/>
</dbReference>
<keyword evidence="5" id="KW-0238">DNA-binding</keyword>
<keyword evidence="7" id="KW-0456">Lyase</keyword>
<dbReference type="GO" id="GO:0016829">
    <property type="term" value="F:lyase activity"/>
    <property type="evidence" value="ECO:0007669"/>
    <property type="project" value="UniProtKB-KW"/>
</dbReference>
<evidence type="ECO:0000256" key="6">
    <source>
        <dbReference type="ARBA" id="ARBA00023204"/>
    </source>
</evidence>
<evidence type="ECO:0000256" key="9">
    <source>
        <dbReference type="ARBA" id="ARBA00023295"/>
    </source>
</evidence>
<dbReference type="Pfam" id="PF06831">
    <property type="entry name" value="H2TH"/>
    <property type="match status" value="1"/>
</dbReference>
<keyword evidence="9" id="KW-0326">Glycosidase</keyword>
<dbReference type="AlphaFoldDB" id="X1LWY9"/>
<comment type="catalytic activity">
    <reaction evidence="1">
        <text>Hydrolysis of DNA containing ring-opened 7-methylguanine residues, releasing 2,6-diamino-4-hydroxy-5-(N-methyl)formamidopyrimidine.</text>
        <dbReference type="EC" id="3.2.2.23"/>
    </reaction>
</comment>
<dbReference type="InterPro" id="IPR010979">
    <property type="entry name" value="Ribosomal_uS13-like_H2TH"/>
</dbReference>
<gene>
    <name evidence="11" type="ORF">S06H3_17401</name>
</gene>
<evidence type="ECO:0000256" key="1">
    <source>
        <dbReference type="ARBA" id="ARBA00001668"/>
    </source>
</evidence>
<evidence type="ECO:0000256" key="8">
    <source>
        <dbReference type="ARBA" id="ARBA00023268"/>
    </source>
</evidence>
<dbReference type="PANTHER" id="PTHR22993:SF9">
    <property type="entry name" value="FORMAMIDOPYRIMIDINE-DNA GLYCOSYLASE"/>
    <property type="match status" value="1"/>
</dbReference>
<feature type="domain" description="Formamidopyrimidine-DNA glycosylase catalytic" evidence="10">
    <location>
        <begin position="1"/>
        <end position="48"/>
    </location>
</feature>
<protein>
    <recommendedName>
        <fullName evidence="10">Formamidopyrimidine-DNA glycosylase catalytic domain-containing protein</fullName>
    </recommendedName>
</protein>
<dbReference type="PROSITE" id="PS51068">
    <property type="entry name" value="FPG_CAT"/>
    <property type="match status" value="1"/>
</dbReference>
<accession>X1LWY9</accession>
<proteinExistence type="inferred from homology"/>
<dbReference type="InterPro" id="IPR035937">
    <property type="entry name" value="FPG_N"/>
</dbReference>
<dbReference type="InterPro" id="IPR012319">
    <property type="entry name" value="FPG_cat"/>
</dbReference>
<dbReference type="Gene3D" id="3.20.190.10">
    <property type="entry name" value="MutM-like, N-terminal"/>
    <property type="match status" value="1"/>
</dbReference>
<comment type="caution">
    <text evidence="11">The sequence shown here is derived from an EMBL/GenBank/DDBJ whole genome shotgun (WGS) entry which is preliminary data.</text>
</comment>
<dbReference type="PANTHER" id="PTHR22993">
    <property type="entry name" value="FORMAMIDOPYRIMIDINE-DNA GLYCOSYLASE"/>
    <property type="match status" value="1"/>
</dbReference>
<dbReference type="InterPro" id="IPR015886">
    <property type="entry name" value="H2TH_FPG"/>
</dbReference>
<evidence type="ECO:0000256" key="5">
    <source>
        <dbReference type="ARBA" id="ARBA00023125"/>
    </source>
</evidence>
<evidence type="ECO:0000256" key="7">
    <source>
        <dbReference type="ARBA" id="ARBA00023239"/>
    </source>
</evidence>
<keyword evidence="6" id="KW-0234">DNA repair</keyword>
<evidence type="ECO:0000256" key="4">
    <source>
        <dbReference type="ARBA" id="ARBA00022801"/>
    </source>
</evidence>
<keyword evidence="3" id="KW-0227">DNA damage</keyword>
<dbReference type="SUPFAM" id="SSF81624">
    <property type="entry name" value="N-terminal domain of MutM-like DNA repair proteins"/>
    <property type="match status" value="1"/>
</dbReference>
<keyword evidence="8" id="KW-0511">Multifunctional enzyme</keyword>
<organism evidence="11">
    <name type="scientific">marine sediment metagenome</name>
    <dbReference type="NCBI Taxonomy" id="412755"/>
    <lineage>
        <taxon>unclassified sequences</taxon>
        <taxon>metagenomes</taxon>
        <taxon>ecological metagenomes</taxon>
    </lineage>
</organism>
<keyword evidence="4" id="KW-0378">Hydrolase</keyword>
<dbReference type="SMART" id="SM01232">
    <property type="entry name" value="H2TH"/>
    <property type="match status" value="1"/>
</dbReference>
<dbReference type="GO" id="GO:0006284">
    <property type="term" value="P:base-excision repair"/>
    <property type="evidence" value="ECO:0007669"/>
    <property type="project" value="InterPro"/>
</dbReference>
<reference evidence="11" key="1">
    <citation type="journal article" date="2014" name="Front. Microbiol.">
        <title>High frequency of phylogenetically diverse reductive dehalogenase-homologous genes in deep subseafloor sedimentary metagenomes.</title>
        <authorList>
            <person name="Kawai M."/>
            <person name="Futagami T."/>
            <person name="Toyoda A."/>
            <person name="Takaki Y."/>
            <person name="Nishi S."/>
            <person name="Hori S."/>
            <person name="Arai W."/>
            <person name="Tsubouchi T."/>
            <person name="Morono Y."/>
            <person name="Uchiyama I."/>
            <person name="Ito T."/>
            <person name="Fujiyama A."/>
            <person name="Inagaki F."/>
            <person name="Takami H."/>
        </authorList>
    </citation>
    <scope>NUCLEOTIDE SEQUENCE</scope>
    <source>
        <strain evidence="11">Expedition CK06-06</strain>
    </source>
</reference>
<dbReference type="Gene3D" id="1.10.8.50">
    <property type="match status" value="1"/>
</dbReference>
<comment type="similarity">
    <text evidence="2">Belongs to the FPG family.</text>
</comment>